<proteinExistence type="predicted"/>
<keyword evidence="2" id="KW-1185">Reference proteome</keyword>
<dbReference type="InParanoid" id="A0A1Z5JUU3"/>
<protein>
    <submittedName>
        <fullName evidence="1">Uncharacterized protein</fullName>
    </submittedName>
</protein>
<dbReference type="AlphaFoldDB" id="A0A1Z5JUU3"/>
<accession>A0A1Z5JUU3</accession>
<dbReference type="Proteomes" id="UP000198406">
    <property type="component" value="Unassembled WGS sequence"/>
</dbReference>
<evidence type="ECO:0000313" key="2">
    <source>
        <dbReference type="Proteomes" id="UP000198406"/>
    </source>
</evidence>
<comment type="caution">
    <text evidence="1">The sequence shown here is derived from an EMBL/GenBank/DDBJ whole genome shotgun (WGS) entry which is preliminary data.</text>
</comment>
<reference evidence="1 2" key="1">
    <citation type="journal article" date="2015" name="Plant Cell">
        <title>Oil accumulation by the oleaginous diatom Fistulifera solaris as revealed by the genome and transcriptome.</title>
        <authorList>
            <person name="Tanaka T."/>
            <person name="Maeda Y."/>
            <person name="Veluchamy A."/>
            <person name="Tanaka M."/>
            <person name="Abida H."/>
            <person name="Marechal E."/>
            <person name="Bowler C."/>
            <person name="Muto M."/>
            <person name="Sunaga Y."/>
            <person name="Tanaka M."/>
            <person name="Yoshino T."/>
            <person name="Taniguchi T."/>
            <person name="Fukuda Y."/>
            <person name="Nemoto M."/>
            <person name="Matsumoto M."/>
            <person name="Wong P.S."/>
            <person name="Aburatani S."/>
            <person name="Fujibuchi W."/>
        </authorList>
    </citation>
    <scope>NUCLEOTIDE SEQUENCE [LARGE SCALE GENOMIC DNA]</scope>
    <source>
        <strain evidence="1 2">JPCC DA0580</strain>
    </source>
</reference>
<dbReference type="OrthoDB" id="120976at2759"/>
<gene>
    <name evidence="1" type="ORF">FisN_10Lh398</name>
</gene>
<evidence type="ECO:0000313" key="1">
    <source>
        <dbReference type="EMBL" id="GAX17689.1"/>
    </source>
</evidence>
<dbReference type="EMBL" id="BDSP01000120">
    <property type="protein sequence ID" value="GAX17689.1"/>
    <property type="molecule type" value="Genomic_DNA"/>
</dbReference>
<sequence length="578" mass="66174">MFVKTRSTVDIHLDHFNSAGALIIVFSLPRATICETEIELTFQIAQWRKIKQEFLELIPKERLSNEQRAFRDKETHEFGIPIYKLVREPSALDEILPEICHCMSIWRENGTIICFSASADMLYQERKLFFALYDVGKHKKRLKCAIYGASNVTTAETAVWFWSLQHSWRGQAALEIGYRRFDEDRAFDFAAFHPEQLAQILDANPQRAISIDERTWTAQQGVVLATRPYPLRLTFCSKSGYVTFTDSGTAFIEALEKRKSLFGSLCLGCVAIGMLTRENMERLYQLEMFDELKIRSVCSTGRLPFSCYPGKKLSVNVWSDVWEVCDQLLIAMLNRMTTLGHFTQCNLELALSSNVHYDDVLTVEVTARIADALIGFIKANTLLTHWVFELDGVDMTHHLPAIFHAMEEHKELRTFRILTFNDDDYYFDDSRPGRSPIDYSGLEKLLSQNRNISVLDQNDKKITNGTTIDRIYALNRFYCGSAKLVDESSYLRPLLVASALLESGLHDAQYTGLLLSNHVDILCEIIIEINFDTKRMGAEEEAVSLVSICPESAPKNVFKRKLHVHLPRDVKKTARKEC</sequence>
<name>A0A1Z5JUU3_FISSO</name>
<organism evidence="1 2">
    <name type="scientific">Fistulifera solaris</name>
    <name type="common">Oleaginous diatom</name>
    <dbReference type="NCBI Taxonomy" id="1519565"/>
    <lineage>
        <taxon>Eukaryota</taxon>
        <taxon>Sar</taxon>
        <taxon>Stramenopiles</taxon>
        <taxon>Ochrophyta</taxon>
        <taxon>Bacillariophyta</taxon>
        <taxon>Bacillariophyceae</taxon>
        <taxon>Bacillariophycidae</taxon>
        <taxon>Naviculales</taxon>
        <taxon>Naviculaceae</taxon>
        <taxon>Fistulifera</taxon>
    </lineage>
</organism>